<dbReference type="PANTHER" id="PTHR32305:SF17">
    <property type="entry name" value="TRNA NUCLEASE WAPA"/>
    <property type="match status" value="1"/>
</dbReference>
<evidence type="ECO:0000256" key="2">
    <source>
        <dbReference type="SAM" id="MobiDB-lite"/>
    </source>
</evidence>
<comment type="caution">
    <text evidence="5">The sequence shown here is derived from an EMBL/GenBank/DDBJ whole genome shotgun (WGS) entry which is preliminary data.</text>
</comment>
<dbReference type="InterPro" id="IPR056823">
    <property type="entry name" value="TEN-like_YD-shell"/>
</dbReference>
<protein>
    <submittedName>
        <fullName evidence="5">RHS repeat-associated core domain-containing protein</fullName>
    </submittedName>
</protein>
<dbReference type="Gene3D" id="2.180.10.10">
    <property type="entry name" value="RHS repeat-associated core"/>
    <property type="match status" value="2"/>
</dbReference>
<dbReference type="RefSeq" id="WP_344270314.1">
    <property type="nucleotide sequence ID" value="NZ_BAAAKV010000005.1"/>
</dbReference>
<dbReference type="InterPro" id="IPR031325">
    <property type="entry name" value="RHS_repeat"/>
</dbReference>
<evidence type="ECO:0000259" key="4">
    <source>
        <dbReference type="Pfam" id="PF25023"/>
    </source>
</evidence>
<proteinExistence type="predicted"/>
<keyword evidence="6" id="KW-1185">Reference proteome</keyword>
<dbReference type="Pfam" id="PF25023">
    <property type="entry name" value="TEN_YD-shell"/>
    <property type="match status" value="1"/>
</dbReference>
<feature type="signal peptide" evidence="3">
    <location>
        <begin position="1"/>
        <end position="22"/>
    </location>
</feature>
<evidence type="ECO:0000313" key="6">
    <source>
        <dbReference type="Proteomes" id="UP001501371"/>
    </source>
</evidence>
<dbReference type="PANTHER" id="PTHR32305">
    <property type="match status" value="1"/>
</dbReference>
<accession>A0ABN1UJT7</accession>
<reference evidence="5 6" key="1">
    <citation type="journal article" date="2019" name="Int. J. Syst. Evol. Microbiol.">
        <title>The Global Catalogue of Microorganisms (GCM) 10K type strain sequencing project: providing services to taxonomists for standard genome sequencing and annotation.</title>
        <authorList>
            <consortium name="The Broad Institute Genomics Platform"/>
            <consortium name="The Broad Institute Genome Sequencing Center for Infectious Disease"/>
            <person name="Wu L."/>
            <person name="Ma J."/>
        </authorList>
    </citation>
    <scope>NUCLEOTIDE SEQUENCE [LARGE SCALE GENOMIC DNA]</scope>
    <source>
        <strain evidence="5 6">JCM 12696</strain>
    </source>
</reference>
<evidence type="ECO:0000256" key="3">
    <source>
        <dbReference type="SAM" id="SignalP"/>
    </source>
</evidence>
<keyword evidence="1" id="KW-0677">Repeat</keyword>
<dbReference type="Pfam" id="PF05593">
    <property type="entry name" value="RHS_repeat"/>
    <property type="match status" value="2"/>
</dbReference>
<dbReference type="Proteomes" id="UP001501371">
    <property type="component" value="Unassembled WGS sequence"/>
</dbReference>
<dbReference type="EMBL" id="BAAAKV010000005">
    <property type="protein sequence ID" value="GAA1155363.1"/>
    <property type="molecule type" value="Genomic_DNA"/>
</dbReference>
<feature type="domain" description="Teneurin-like YD-shell" evidence="4">
    <location>
        <begin position="1673"/>
        <end position="1874"/>
    </location>
</feature>
<name>A0ABN1UJT7_9ACTN</name>
<evidence type="ECO:0000256" key="1">
    <source>
        <dbReference type="ARBA" id="ARBA00022737"/>
    </source>
</evidence>
<gene>
    <name evidence="5" type="ORF">GCM10009654_08730</name>
</gene>
<dbReference type="NCBIfam" id="TIGR01643">
    <property type="entry name" value="YD_repeat_2x"/>
    <property type="match status" value="4"/>
</dbReference>
<evidence type="ECO:0000313" key="5">
    <source>
        <dbReference type="EMBL" id="GAA1155363.1"/>
    </source>
</evidence>
<feature type="compositionally biased region" description="Polar residues" evidence="2">
    <location>
        <begin position="908"/>
        <end position="917"/>
    </location>
</feature>
<keyword evidence="3" id="KW-0732">Signal</keyword>
<feature type="region of interest" description="Disordered" evidence="2">
    <location>
        <begin position="1654"/>
        <end position="1677"/>
    </location>
</feature>
<dbReference type="InterPro" id="IPR006530">
    <property type="entry name" value="YD"/>
</dbReference>
<feature type="compositionally biased region" description="Low complexity" evidence="2">
    <location>
        <begin position="123"/>
        <end position="133"/>
    </location>
</feature>
<feature type="compositionally biased region" description="Polar residues" evidence="2">
    <location>
        <begin position="992"/>
        <end position="1003"/>
    </location>
</feature>
<feature type="region of interest" description="Disordered" evidence="2">
    <location>
        <begin position="991"/>
        <end position="1020"/>
    </location>
</feature>
<dbReference type="NCBIfam" id="TIGR03696">
    <property type="entry name" value="Rhs_assc_core"/>
    <property type="match status" value="1"/>
</dbReference>
<dbReference type="InterPro" id="IPR050708">
    <property type="entry name" value="T6SS_VgrG/RHS"/>
</dbReference>
<feature type="region of interest" description="Disordered" evidence="2">
    <location>
        <begin position="32"/>
        <end position="133"/>
    </location>
</feature>
<feature type="compositionally biased region" description="Basic and acidic residues" evidence="2">
    <location>
        <begin position="48"/>
        <end position="60"/>
    </location>
</feature>
<sequence>MTSVITSSILLGGFLSAETAFAVGGKLSLRDIDRTDPVPVTPVGTERPGGRDDAARDSRKAAPGVTWPAAGTAEVRLDGSGNTPQRAGKLPVRIGRTETGPTDKTRTAAGRSDGTGRAKDAGRSGASGRAAAPGAAQVQVLDRKAADRLGIDGVLLAVRAKDGGEDASVRVSLDYSKFEHAFGAGWASRLSLVRLPSCALESAGTEDCGAGTPLTTENDAKARTLTADVPVDATAGGSEAEAGASDAPVRPAARGARSLTGLAAGPGVTLLAATAGPSGSSGDYKATPLSPSGNWVAGDSSGTFGWAYEIQTPEVPGGLEPELNLGYSSQSLDGRTAATNNQANAIGDGWALTENYIERRYLPCNDDMANGNNKAKNGDLCYGPENATMSLDGQSHELVRDDRTGTWKLKDDDGTRIELLADTARGNGDNDGEHWRVTTTDGTQYHFGYNRLPGWSSGKAETNSTWTVPVYGNQSGEPCYKSAFADSWCRQAWRWNLDYVVDTNANATAYYYNAEKNRYGRNVSATTGFGTPTEYTRGGHPDRIEYGLRSDNLYAADAAAAKVEFTVAERCLPDASFDCAPAKMTTANAKRWPDVPVDQECKAGEDCKNRIAPTFWTTKRLTRITTTVLSGSGAGASYQPVDSWEFRHELPDPGDGSPASLWLAGITRTGHTGGSPQALPEITFKGTQLANRVDSTGDGIPPLVRYRVGQINTETGGSLGITYSAPDCAPGSLPAETSNTRRCYPVHWSSADSPAADYKPVKDWFHKYVVTRVLENDLVGGSPTEQTDYTYVGGAAWAKSEDEFTKAEHRTYSDYRGYGEVRTQDGNGVDGPKLDSRTRYFRGIAGAKVADFEGNEVADHASFQAMERAEITYNGAEVVSEETSTPWRSAVTATRARPGLPALESDMTGVQQETTRSPAKGGGWQRTKTERTFDAYGMVVTETDHGDTSKTGDETCDTTTYARNTAANILELEATEKSTAGTCAAPGEPISENRSYYDGSTTLGAAPTKGNATREDENDAEGTGFFTAARTTYDLYGRPLAVTDSQNRTMTTEYVPATGTPTSIVTTNPLGHTLTTEIDPRRGVPAAEVDANGKRTELGYDALGRLTGIWEPGRTKARFPDHPDAGYSYRISTTEPPVVTTRELRGDGSTETSHEIYDGLLRERQTQVPSLSGTGRVLTETLYDSRGLEWKSYDDYYATGDPEPKLVAGDDTKAPAAVRTVYDAAGRPTDAIALKYGTETRRTRTVYDGNHTTLIPPKGGTASTTVTDAQDRPVEVVEYTNEARTASQSITYAYDERGLLKTVTDPEGNVRKFEYDGRGRETRADDPDSGTLRTSYDSLDRPVSTTDARGVTLTAGYDELGRRTSLREGDKVLSEWTYDTVAKGEISESRRYVDGHAYTQRITGYTDDYLPTKVEVTVPESEGTLAGTYSIGYAYDPYTGLPTAVNQPSLGGMPAERVVTRYGADDQAQGLTAGARTLVNSSTYDPFGRPLRTEYNDAARRLYRTASYDEHTGELLRTTTDRTAAPSRVDDTTYGYDAAGNVTRITTVTGQDTSKQTDTQCFTMDALQRLTEAWTSREDCAAAPDPSNVGGPKPYWLSYSYDALGNRTKEVRHDVGAAGTSGTAGSAAAVGTAGAAGDGPGDAVRTYAYGKPDGAKPAAVTSVRTERDGVTTSTDTFGYDAMGNTTTRKTDGRDQTLVWDAENQLVKVREAGRADVEYVYDADGGRLLRKDLTGTTLYLPGGNELLLQPDGKKTGTRYYDFDGDTVAARTGGSVQFLFDDHHGTASTAIDATTQDVLYRSTAPFGEERGSPSASPVTWPVDQGFVGGTKDSTGLTQLGARAYDPKLGRFLSVDPMTDLGESQRMNAYAYANNNPATFSDPDGLFWGKIKKAVKKAAKKVTKTVKKVVKKAKKVVKKAVKKVVKTVKKVVKKATKVVKRAVKKVARVTKKVIKRVTYTVKKYAKKTYRAVKKTYRATKSVVKRAGSKVASATKRVAKATASGVKSAAKQVTLHRVAKVLGHVSTITGTAAGLFAMVPVLAPAAATFGAISAATGVASAGAYALDGDKSAAVSQLAGTAAAVMLGGAGSTVRLIRGSGAVARGARTALSDGLAGVGGKLMQSGGKLEKGVGAASIGLHTTAANVGGWIGLRDDARSVMAR</sequence>
<organism evidence="5 6">
    <name type="scientific">Streptomyces hebeiensis</name>
    <dbReference type="NCBI Taxonomy" id="229486"/>
    <lineage>
        <taxon>Bacteria</taxon>
        <taxon>Bacillati</taxon>
        <taxon>Actinomycetota</taxon>
        <taxon>Actinomycetes</taxon>
        <taxon>Kitasatosporales</taxon>
        <taxon>Streptomycetaceae</taxon>
        <taxon>Streptomyces</taxon>
    </lineage>
</organism>
<feature type="chain" id="PRO_5046497205" evidence="3">
    <location>
        <begin position="23"/>
        <end position="2158"/>
    </location>
</feature>
<feature type="region of interest" description="Disordered" evidence="2">
    <location>
        <begin position="906"/>
        <end position="927"/>
    </location>
</feature>
<dbReference type="InterPro" id="IPR022385">
    <property type="entry name" value="Rhs_assc_core"/>
</dbReference>